<dbReference type="Proteomes" id="UP000759537">
    <property type="component" value="Unassembled WGS sequence"/>
</dbReference>
<dbReference type="EMBL" id="WHVB01000044">
    <property type="protein sequence ID" value="KAF8465860.1"/>
    <property type="molecule type" value="Genomic_DNA"/>
</dbReference>
<organism evidence="3 4">
    <name type="scientific">Russula ochroleuca</name>
    <dbReference type="NCBI Taxonomy" id="152965"/>
    <lineage>
        <taxon>Eukaryota</taxon>
        <taxon>Fungi</taxon>
        <taxon>Dikarya</taxon>
        <taxon>Basidiomycota</taxon>
        <taxon>Agaricomycotina</taxon>
        <taxon>Agaricomycetes</taxon>
        <taxon>Russulales</taxon>
        <taxon>Russulaceae</taxon>
        <taxon>Russula</taxon>
    </lineage>
</organism>
<dbReference type="SUPFAM" id="SSF52402">
    <property type="entry name" value="Adenine nucleotide alpha hydrolases-like"/>
    <property type="match status" value="1"/>
</dbReference>
<name>A0A9P5JUV5_9AGAM</name>
<evidence type="ECO:0000259" key="2">
    <source>
        <dbReference type="Pfam" id="PF00582"/>
    </source>
</evidence>
<protein>
    <recommendedName>
        <fullName evidence="2">UspA domain-containing protein</fullName>
    </recommendedName>
</protein>
<accession>A0A9P5JUV5</accession>
<feature type="domain" description="UspA" evidence="2">
    <location>
        <begin position="132"/>
        <end position="270"/>
    </location>
</feature>
<dbReference type="Pfam" id="PF00582">
    <property type="entry name" value="Usp"/>
    <property type="match status" value="1"/>
</dbReference>
<gene>
    <name evidence="3" type="ORF">DFH94DRAFT_782299</name>
</gene>
<dbReference type="Gene3D" id="3.40.50.620">
    <property type="entry name" value="HUPs"/>
    <property type="match status" value="1"/>
</dbReference>
<evidence type="ECO:0000313" key="3">
    <source>
        <dbReference type="EMBL" id="KAF8465860.1"/>
    </source>
</evidence>
<dbReference type="InterPro" id="IPR014729">
    <property type="entry name" value="Rossmann-like_a/b/a_fold"/>
</dbReference>
<feature type="compositionally biased region" description="Low complexity" evidence="1">
    <location>
        <begin position="55"/>
        <end position="85"/>
    </location>
</feature>
<feature type="region of interest" description="Disordered" evidence="1">
    <location>
        <begin position="277"/>
        <end position="316"/>
    </location>
</feature>
<keyword evidence="4" id="KW-1185">Reference proteome</keyword>
<dbReference type="OrthoDB" id="843225at2759"/>
<dbReference type="PANTHER" id="PTHR47815">
    <property type="entry name" value="UNIVERSAL STRESS PROTEIN A FAMILY PROTEIN C25B2.10"/>
    <property type="match status" value="1"/>
</dbReference>
<dbReference type="PANTHER" id="PTHR47815:SF1">
    <property type="entry name" value="UNIVERSAL STRESS PROTEIN A FAMILY PROTEIN C25B2.10"/>
    <property type="match status" value="1"/>
</dbReference>
<proteinExistence type="predicted"/>
<reference evidence="3" key="1">
    <citation type="submission" date="2019-10" db="EMBL/GenBank/DDBJ databases">
        <authorList>
            <consortium name="DOE Joint Genome Institute"/>
            <person name="Kuo A."/>
            <person name="Miyauchi S."/>
            <person name="Kiss E."/>
            <person name="Drula E."/>
            <person name="Kohler A."/>
            <person name="Sanchez-Garcia M."/>
            <person name="Andreopoulos B."/>
            <person name="Barry K.W."/>
            <person name="Bonito G."/>
            <person name="Buee M."/>
            <person name="Carver A."/>
            <person name="Chen C."/>
            <person name="Cichocki N."/>
            <person name="Clum A."/>
            <person name="Culley D."/>
            <person name="Crous P.W."/>
            <person name="Fauchery L."/>
            <person name="Girlanda M."/>
            <person name="Hayes R."/>
            <person name="Keri Z."/>
            <person name="LaButti K."/>
            <person name="Lipzen A."/>
            <person name="Lombard V."/>
            <person name="Magnuson J."/>
            <person name="Maillard F."/>
            <person name="Morin E."/>
            <person name="Murat C."/>
            <person name="Nolan M."/>
            <person name="Ohm R."/>
            <person name="Pangilinan J."/>
            <person name="Pereira M."/>
            <person name="Perotto S."/>
            <person name="Peter M."/>
            <person name="Riley R."/>
            <person name="Sitrit Y."/>
            <person name="Stielow B."/>
            <person name="Szollosi G."/>
            <person name="Zifcakova L."/>
            <person name="Stursova M."/>
            <person name="Spatafora J.W."/>
            <person name="Tedersoo L."/>
            <person name="Vaario L.-M."/>
            <person name="Yamada A."/>
            <person name="Yan M."/>
            <person name="Wang P."/>
            <person name="Xu J."/>
            <person name="Bruns T."/>
            <person name="Baldrian P."/>
            <person name="Vilgalys R."/>
            <person name="Henrissat B."/>
            <person name="Grigoriev I.V."/>
            <person name="Hibbett D."/>
            <person name="Nagy L.G."/>
            <person name="Martin F.M."/>
        </authorList>
    </citation>
    <scope>NUCLEOTIDE SEQUENCE</scope>
    <source>
        <strain evidence="3">Prilba</strain>
    </source>
</reference>
<feature type="compositionally biased region" description="Polar residues" evidence="1">
    <location>
        <begin position="297"/>
        <end position="306"/>
    </location>
</feature>
<comment type="caution">
    <text evidence="3">The sequence shown here is derived from an EMBL/GenBank/DDBJ whole genome shotgun (WGS) entry which is preliminary data.</text>
</comment>
<dbReference type="CDD" id="cd23659">
    <property type="entry name" value="USP_At3g01520-like"/>
    <property type="match status" value="1"/>
</dbReference>
<dbReference type="AlphaFoldDB" id="A0A9P5JUV5"/>
<reference evidence="3" key="2">
    <citation type="journal article" date="2020" name="Nat. Commun.">
        <title>Large-scale genome sequencing of mycorrhizal fungi provides insights into the early evolution of symbiotic traits.</title>
        <authorList>
            <person name="Miyauchi S."/>
            <person name="Kiss E."/>
            <person name="Kuo A."/>
            <person name="Drula E."/>
            <person name="Kohler A."/>
            <person name="Sanchez-Garcia M."/>
            <person name="Morin E."/>
            <person name="Andreopoulos B."/>
            <person name="Barry K.W."/>
            <person name="Bonito G."/>
            <person name="Buee M."/>
            <person name="Carver A."/>
            <person name="Chen C."/>
            <person name="Cichocki N."/>
            <person name="Clum A."/>
            <person name="Culley D."/>
            <person name="Crous P.W."/>
            <person name="Fauchery L."/>
            <person name="Girlanda M."/>
            <person name="Hayes R.D."/>
            <person name="Keri Z."/>
            <person name="LaButti K."/>
            <person name="Lipzen A."/>
            <person name="Lombard V."/>
            <person name="Magnuson J."/>
            <person name="Maillard F."/>
            <person name="Murat C."/>
            <person name="Nolan M."/>
            <person name="Ohm R.A."/>
            <person name="Pangilinan J."/>
            <person name="Pereira M.F."/>
            <person name="Perotto S."/>
            <person name="Peter M."/>
            <person name="Pfister S."/>
            <person name="Riley R."/>
            <person name="Sitrit Y."/>
            <person name="Stielow J.B."/>
            <person name="Szollosi G."/>
            <person name="Zifcakova L."/>
            <person name="Stursova M."/>
            <person name="Spatafora J.W."/>
            <person name="Tedersoo L."/>
            <person name="Vaario L.M."/>
            <person name="Yamada A."/>
            <person name="Yan M."/>
            <person name="Wang P."/>
            <person name="Xu J."/>
            <person name="Bruns T."/>
            <person name="Baldrian P."/>
            <person name="Vilgalys R."/>
            <person name="Dunand C."/>
            <person name="Henrissat B."/>
            <person name="Grigoriev I.V."/>
            <person name="Hibbett D."/>
            <person name="Nagy L.G."/>
            <person name="Martin F.M."/>
        </authorList>
    </citation>
    <scope>NUCLEOTIDE SEQUENCE</scope>
    <source>
        <strain evidence="3">Prilba</strain>
    </source>
</reference>
<sequence>MADRTLRSAMKHSSRTSSPSPTPSPHSSPAQSSPIPPLPQPSILTLASPVSSPATTHNSPLPSSSPSTTILTSSSSTHSPTASTIIGPNASQGYTPKVSFDTFENPAASMFSFTLQVKSDGYERSPNTRVFLCASSPDDSGRHALDWTIESLIQDGDELVVFRGIDQDDLEKDHDIVRDEARDLLLRIQDKCVDVDSDRKLSIVVEYIAGKVTTTIDRLIALYRPDSVIVGSRGARKMKQAFGVAFGSQSMGGVSKYCLRHSPVPVIVVRPESKVRKTLDKRRADPKRGIHFDDSNRLQTQRSNASGPGLPITLTR</sequence>
<feature type="region of interest" description="Disordered" evidence="1">
    <location>
        <begin position="1"/>
        <end position="91"/>
    </location>
</feature>
<evidence type="ECO:0000256" key="1">
    <source>
        <dbReference type="SAM" id="MobiDB-lite"/>
    </source>
</evidence>
<feature type="compositionally biased region" description="Basic and acidic residues" evidence="1">
    <location>
        <begin position="277"/>
        <end position="296"/>
    </location>
</feature>
<dbReference type="InterPro" id="IPR006016">
    <property type="entry name" value="UspA"/>
</dbReference>
<evidence type="ECO:0000313" key="4">
    <source>
        <dbReference type="Proteomes" id="UP000759537"/>
    </source>
</evidence>